<protein>
    <recommendedName>
        <fullName evidence="4">Choice-of-anchor A domain-containing protein</fullName>
    </recommendedName>
</protein>
<keyword evidence="2" id="KW-0812">Transmembrane</keyword>
<proteinExistence type="predicted"/>
<feature type="domain" description="Choice-of-anchor A" evidence="4">
    <location>
        <begin position="70"/>
        <end position="318"/>
    </location>
</feature>
<dbReference type="EMBL" id="BAAAQF010000006">
    <property type="protein sequence ID" value="GAA1675580.1"/>
    <property type="molecule type" value="Genomic_DNA"/>
</dbReference>
<keyword evidence="2" id="KW-1133">Transmembrane helix</keyword>
<evidence type="ECO:0000256" key="3">
    <source>
        <dbReference type="SAM" id="SignalP"/>
    </source>
</evidence>
<evidence type="ECO:0000256" key="2">
    <source>
        <dbReference type="SAM" id="Phobius"/>
    </source>
</evidence>
<dbReference type="Pfam" id="PF20597">
    <property type="entry name" value="pAdhesive_15"/>
    <property type="match status" value="1"/>
</dbReference>
<dbReference type="RefSeq" id="WP_344486099.1">
    <property type="nucleotide sequence ID" value="NZ_BAAAQF010000006.1"/>
</dbReference>
<dbReference type="InterPro" id="IPR006311">
    <property type="entry name" value="TAT_signal"/>
</dbReference>
<dbReference type="PROSITE" id="PS51318">
    <property type="entry name" value="TAT"/>
    <property type="match status" value="1"/>
</dbReference>
<keyword evidence="3" id="KW-0732">Signal</keyword>
<feature type="compositionally biased region" description="Low complexity" evidence="1">
    <location>
        <begin position="411"/>
        <end position="424"/>
    </location>
</feature>
<name>A0ABN2GS03_9ACTN</name>
<dbReference type="NCBIfam" id="TIGR04215">
    <property type="entry name" value="choice_anch_A"/>
    <property type="match status" value="1"/>
</dbReference>
<feature type="signal peptide" evidence="3">
    <location>
        <begin position="1"/>
        <end position="26"/>
    </location>
</feature>
<organism evidence="5 6">
    <name type="scientific">Glycomyces endophyticus</name>
    <dbReference type="NCBI Taxonomy" id="480996"/>
    <lineage>
        <taxon>Bacteria</taxon>
        <taxon>Bacillati</taxon>
        <taxon>Actinomycetota</taxon>
        <taxon>Actinomycetes</taxon>
        <taxon>Glycomycetales</taxon>
        <taxon>Glycomycetaceae</taxon>
        <taxon>Glycomyces</taxon>
    </lineage>
</organism>
<evidence type="ECO:0000259" key="4">
    <source>
        <dbReference type="Pfam" id="PF20597"/>
    </source>
</evidence>
<feature type="transmembrane region" description="Helical" evidence="2">
    <location>
        <begin position="440"/>
        <end position="461"/>
    </location>
</feature>
<evidence type="ECO:0000256" key="1">
    <source>
        <dbReference type="SAM" id="MobiDB-lite"/>
    </source>
</evidence>
<gene>
    <name evidence="5" type="ORF">GCM10009830_22810</name>
</gene>
<accession>A0ABN2GS03</accession>
<feature type="compositionally biased region" description="Low complexity" evidence="1">
    <location>
        <begin position="374"/>
        <end position="401"/>
    </location>
</feature>
<dbReference type="InterPro" id="IPR026588">
    <property type="entry name" value="Choice_anch_A"/>
</dbReference>
<dbReference type="Proteomes" id="UP001499851">
    <property type="component" value="Unassembled WGS sequence"/>
</dbReference>
<feature type="region of interest" description="Disordered" evidence="1">
    <location>
        <begin position="321"/>
        <end position="436"/>
    </location>
</feature>
<comment type="caution">
    <text evidence="5">The sequence shown here is derived from an EMBL/GenBank/DDBJ whole genome shotgun (WGS) entry which is preliminary data.</text>
</comment>
<sequence>MPATRTAGLRAAVATAAVAVATAAYALWLPGAAAAPLPGEIGPCAGPDCPDEYPDDNNNDDVIGFDDSVNVFVGGDFDVTGTAAESEGRNVVLGSFAQNKTGGGAVYNVGIAGVGSRVPPPDGSDYLVTGGDLTIAAGQRLLAEEGAHSGVVRVGGTATGEVDPDAVLDATAIDEYTLLRDDLSAASHCYAYPEDGVRRATTGTVQNLGYETLFTGDGSSALQVFAVDADLVSGTGGQQALRFTGIPAGATVLVNLYGDARTLNINSGPATELRQRLLWNFPDAAEVNLRGTTQFQGSVLAGEQSSTTEVTMSGTNGRMLLTGNLVHGSSSQAGSGQEIHAYPFDGDLPECDDTDPTSVPINSTGPDPEPPTTDEPTTDQPTTDEPTTDGPTTDRPTTDGPTSDEPTSTGPSESATTSEPAAPASGGGDTGGLTRTGERLALPLGIGAALAAAGAIAAFAASRRAAEE</sequence>
<evidence type="ECO:0000313" key="5">
    <source>
        <dbReference type="EMBL" id="GAA1675580.1"/>
    </source>
</evidence>
<keyword evidence="2" id="KW-0472">Membrane</keyword>
<feature type="chain" id="PRO_5045232588" description="Choice-of-anchor A domain-containing protein" evidence="3">
    <location>
        <begin position="27"/>
        <end position="468"/>
    </location>
</feature>
<reference evidence="5 6" key="1">
    <citation type="journal article" date="2019" name="Int. J. Syst. Evol. Microbiol.">
        <title>The Global Catalogue of Microorganisms (GCM) 10K type strain sequencing project: providing services to taxonomists for standard genome sequencing and annotation.</title>
        <authorList>
            <consortium name="The Broad Institute Genomics Platform"/>
            <consortium name="The Broad Institute Genome Sequencing Center for Infectious Disease"/>
            <person name="Wu L."/>
            <person name="Ma J."/>
        </authorList>
    </citation>
    <scope>NUCLEOTIDE SEQUENCE [LARGE SCALE GENOMIC DNA]</scope>
    <source>
        <strain evidence="5 6">JCM 16001</strain>
    </source>
</reference>
<evidence type="ECO:0000313" key="6">
    <source>
        <dbReference type="Proteomes" id="UP001499851"/>
    </source>
</evidence>
<keyword evidence="6" id="KW-1185">Reference proteome</keyword>